<dbReference type="GO" id="GO:0004803">
    <property type="term" value="F:transposase activity"/>
    <property type="evidence" value="ECO:0007669"/>
    <property type="project" value="InterPro"/>
</dbReference>
<dbReference type="EMBL" id="JABWMJ010000014">
    <property type="protein sequence ID" value="NUZ08610.1"/>
    <property type="molecule type" value="Genomic_DNA"/>
</dbReference>
<dbReference type="Pfam" id="PF01526">
    <property type="entry name" value="DDE_Tnp_Tn3"/>
    <property type="match status" value="1"/>
</dbReference>
<sequence>MQELVAAYGALLAHGTENDAKGVAAMVPGLEVSHITAAMRAMEASGRLRRANERVVDFQQSFPIALNWGRGEKASADAMSVDASRHLYTARLDPRRKGPAMGVYTHYLDSYGLFYDDPVVLNDRQAPVAVHGVEYHNARRGEDRIRLSLLAVDTHGYTNAAMTVAKLLGFDLCVRLRNLAERMLYLPAGIELPDLLRRVKTGRPASARSRPAGTNCSDSSRRFAVAG</sequence>
<proteinExistence type="predicted"/>
<name>A0A7Y6NSN5_9BURK</name>
<dbReference type="Proteomes" id="UP000529637">
    <property type="component" value="Unassembled WGS sequence"/>
</dbReference>
<dbReference type="AlphaFoldDB" id="A0A7Y6NSN5"/>
<gene>
    <name evidence="2" type="ORF">HQN59_22960</name>
</gene>
<keyword evidence="3" id="KW-1185">Reference proteome</keyword>
<dbReference type="GO" id="GO:0006313">
    <property type="term" value="P:DNA transposition"/>
    <property type="evidence" value="ECO:0007669"/>
    <property type="project" value="InterPro"/>
</dbReference>
<evidence type="ECO:0000313" key="3">
    <source>
        <dbReference type="Proteomes" id="UP000529637"/>
    </source>
</evidence>
<evidence type="ECO:0000313" key="2">
    <source>
        <dbReference type="EMBL" id="NUZ08610.1"/>
    </source>
</evidence>
<feature type="domain" description="Tn3 transposase DDE" evidence="1">
    <location>
        <begin position="7"/>
        <end position="201"/>
    </location>
</feature>
<dbReference type="InterPro" id="IPR002513">
    <property type="entry name" value="Tn3_Tnp_DDE_dom"/>
</dbReference>
<comment type="caution">
    <text evidence="2">The sequence shown here is derived from an EMBL/GenBank/DDBJ whole genome shotgun (WGS) entry which is preliminary data.</text>
</comment>
<organism evidence="2 3">
    <name type="scientific">Piscinibacter koreensis</name>
    <dbReference type="NCBI Taxonomy" id="2742824"/>
    <lineage>
        <taxon>Bacteria</taxon>
        <taxon>Pseudomonadati</taxon>
        <taxon>Pseudomonadota</taxon>
        <taxon>Betaproteobacteria</taxon>
        <taxon>Burkholderiales</taxon>
        <taxon>Sphaerotilaceae</taxon>
        <taxon>Piscinibacter</taxon>
    </lineage>
</organism>
<reference evidence="2 3" key="1">
    <citation type="submission" date="2020-06" db="EMBL/GenBank/DDBJ databases">
        <title>Schlegella sp. ID0723 isolated from air conditioner.</title>
        <authorList>
            <person name="Kim D.Y."/>
            <person name="Kim D.-U."/>
        </authorList>
    </citation>
    <scope>NUCLEOTIDE SEQUENCE [LARGE SCALE GENOMIC DNA]</scope>
    <source>
        <strain evidence="2 3">ID0723</strain>
    </source>
</reference>
<accession>A0A7Y6NSN5</accession>
<evidence type="ECO:0000259" key="1">
    <source>
        <dbReference type="Pfam" id="PF01526"/>
    </source>
</evidence>
<protein>
    <submittedName>
        <fullName evidence="2">Tn3 family transposase</fullName>
    </submittedName>
</protein>